<dbReference type="SUPFAM" id="SSF51197">
    <property type="entry name" value="Clavaminate synthase-like"/>
    <property type="match status" value="1"/>
</dbReference>
<comment type="caution">
    <text evidence="3">The sequence shown here is derived from an EMBL/GenBank/DDBJ whole genome shotgun (WGS) entry which is preliminary data.</text>
</comment>
<evidence type="ECO:0000313" key="4">
    <source>
        <dbReference type="Proteomes" id="UP001583172"/>
    </source>
</evidence>
<dbReference type="InterPro" id="IPR050411">
    <property type="entry name" value="AlphaKG_dependent_hydroxylases"/>
</dbReference>
<gene>
    <name evidence="3" type="ORF">VTJ49DRAFT_4852</name>
</gene>
<dbReference type="InterPro" id="IPR003819">
    <property type="entry name" value="TauD/TfdA-like"/>
</dbReference>
<protein>
    <recommendedName>
        <fullName evidence="2">TauD/TfdA-like domain-containing protein</fullName>
    </recommendedName>
</protein>
<sequence length="488" mass="53600">MSDNDLPTALGNLALETAAEADSHTPANPTVPYYSPNIQQAFGSETQPSPLPEAGQAYADIGYAFDEAKYLARSEARLRAGGLPTELPPGWPQALEGPLVWTSSDFPDEDVYIYHLTDQDKAEINDALAHFKTLNKTGRHVNKESFPLPTLGEKLLRIKDDVYEGRGFAVLRGLDVDAYGKVDLVTVYLGLTSYVAEVRGKQNQQGEMLIHVVNTSETIQHENATTNMPYHTDLVCDVVATLTKSCGASGGTPALASVFTVYNELAATRPDLIHVLAEPNWPFDTYHRDPPFYYRALLYHLSNGRIALQFSRRTLVGHAATSPDPTGAARSPGIPGLTEAQAEALDALHAIGLKHEVKVPMQRGDIRFVNNLALMHRRDKYEDGGDDDDVGDGDGGGRRHLMRLWLHNPEACWPLPPALKLAWERVFADQEREERWELLVVEEGTGRLCVKRIWKEGDDDDGEGQEGLCSGENLEPACAAAHPVTACD</sequence>
<dbReference type="Gene3D" id="3.60.130.10">
    <property type="entry name" value="Clavaminate synthase-like"/>
    <property type="match status" value="1"/>
</dbReference>
<accession>A0ABR3VL92</accession>
<dbReference type="InterPro" id="IPR042098">
    <property type="entry name" value="TauD-like_sf"/>
</dbReference>
<evidence type="ECO:0000313" key="3">
    <source>
        <dbReference type="EMBL" id="KAL1842569.1"/>
    </source>
</evidence>
<dbReference type="EMBL" id="JAZGSY010000039">
    <property type="protein sequence ID" value="KAL1842569.1"/>
    <property type="molecule type" value="Genomic_DNA"/>
</dbReference>
<keyword evidence="1" id="KW-0560">Oxidoreductase</keyword>
<dbReference type="PANTHER" id="PTHR10696:SF49">
    <property type="entry name" value="TAUD_TFDA-LIKE DOMAIN-CONTAINING PROTEIN"/>
    <property type="match status" value="1"/>
</dbReference>
<dbReference type="Proteomes" id="UP001583172">
    <property type="component" value="Unassembled WGS sequence"/>
</dbReference>
<evidence type="ECO:0000256" key="1">
    <source>
        <dbReference type="ARBA" id="ARBA00023002"/>
    </source>
</evidence>
<name>A0ABR3VL92_HUMIN</name>
<proteinExistence type="predicted"/>
<evidence type="ECO:0000259" key="2">
    <source>
        <dbReference type="Pfam" id="PF02668"/>
    </source>
</evidence>
<organism evidence="3 4">
    <name type="scientific">Humicola insolens</name>
    <name type="common">Soft-rot fungus</name>
    <dbReference type="NCBI Taxonomy" id="85995"/>
    <lineage>
        <taxon>Eukaryota</taxon>
        <taxon>Fungi</taxon>
        <taxon>Dikarya</taxon>
        <taxon>Ascomycota</taxon>
        <taxon>Pezizomycotina</taxon>
        <taxon>Sordariomycetes</taxon>
        <taxon>Sordariomycetidae</taxon>
        <taxon>Sordariales</taxon>
        <taxon>Chaetomiaceae</taxon>
        <taxon>Mycothermus</taxon>
    </lineage>
</organism>
<keyword evidence="4" id="KW-1185">Reference proteome</keyword>
<dbReference type="Pfam" id="PF02668">
    <property type="entry name" value="TauD"/>
    <property type="match status" value="1"/>
</dbReference>
<feature type="domain" description="TauD/TfdA-like" evidence="2">
    <location>
        <begin position="139"/>
        <end position="405"/>
    </location>
</feature>
<dbReference type="PANTHER" id="PTHR10696">
    <property type="entry name" value="GAMMA-BUTYROBETAINE HYDROXYLASE-RELATED"/>
    <property type="match status" value="1"/>
</dbReference>
<reference evidence="3 4" key="1">
    <citation type="journal article" date="2024" name="Commun. Biol.">
        <title>Comparative genomic analysis of thermophilic fungi reveals convergent evolutionary adaptations and gene losses.</title>
        <authorList>
            <person name="Steindorff A.S."/>
            <person name="Aguilar-Pontes M.V."/>
            <person name="Robinson A.J."/>
            <person name="Andreopoulos B."/>
            <person name="LaButti K."/>
            <person name="Kuo A."/>
            <person name="Mondo S."/>
            <person name="Riley R."/>
            <person name="Otillar R."/>
            <person name="Haridas S."/>
            <person name="Lipzen A."/>
            <person name="Grimwood J."/>
            <person name="Schmutz J."/>
            <person name="Clum A."/>
            <person name="Reid I.D."/>
            <person name="Moisan M.C."/>
            <person name="Butler G."/>
            <person name="Nguyen T.T.M."/>
            <person name="Dewar K."/>
            <person name="Conant G."/>
            <person name="Drula E."/>
            <person name="Henrissat B."/>
            <person name="Hansel C."/>
            <person name="Singer S."/>
            <person name="Hutchinson M.I."/>
            <person name="de Vries R.P."/>
            <person name="Natvig D.O."/>
            <person name="Powell A.J."/>
            <person name="Tsang A."/>
            <person name="Grigoriev I.V."/>
        </authorList>
    </citation>
    <scope>NUCLEOTIDE SEQUENCE [LARGE SCALE GENOMIC DNA]</scope>
    <source>
        <strain evidence="3 4">CBS 620.91</strain>
    </source>
</reference>